<dbReference type="OrthoDB" id="21499at2759"/>
<dbReference type="STRING" id="741276.A0A2S5BED6"/>
<dbReference type="AlphaFoldDB" id="A0A2S5BED6"/>
<name>A0A2S5BED6_9BASI</name>
<evidence type="ECO:0000256" key="1">
    <source>
        <dbReference type="SAM" id="MobiDB-lite"/>
    </source>
</evidence>
<feature type="compositionally biased region" description="Basic residues" evidence="1">
    <location>
        <begin position="473"/>
        <end position="483"/>
    </location>
</feature>
<keyword evidence="4" id="KW-1185">Reference proteome</keyword>
<feature type="region of interest" description="Disordered" evidence="1">
    <location>
        <begin position="1"/>
        <end position="214"/>
    </location>
</feature>
<feature type="compositionally biased region" description="Basic and acidic residues" evidence="1">
    <location>
        <begin position="309"/>
        <end position="320"/>
    </location>
</feature>
<feature type="compositionally biased region" description="Acidic residues" evidence="1">
    <location>
        <begin position="497"/>
        <end position="514"/>
    </location>
</feature>
<feature type="compositionally biased region" description="Basic residues" evidence="1">
    <location>
        <begin position="39"/>
        <end position="53"/>
    </location>
</feature>
<feature type="compositionally biased region" description="Low complexity" evidence="1">
    <location>
        <begin position="586"/>
        <end position="597"/>
    </location>
</feature>
<evidence type="ECO:0000313" key="3">
    <source>
        <dbReference type="EMBL" id="POY75138.1"/>
    </source>
</evidence>
<feature type="compositionally biased region" description="Basic and acidic residues" evidence="1">
    <location>
        <begin position="515"/>
        <end position="529"/>
    </location>
</feature>
<evidence type="ECO:0000259" key="2">
    <source>
        <dbReference type="Pfam" id="PF13926"/>
    </source>
</evidence>
<feature type="compositionally biased region" description="Basic residues" evidence="1">
    <location>
        <begin position="328"/>
        <end position="344"/>
    </location>
</feature>
<gene>
    <name evidence="3" type="ORF">BMF94_1769</name>
</gene>
<feature type="compositionally biased region" description="Polar residues" evidence="1">
    <location>
        <begin position="557"/>
        <end position="566"/>
    </location>
</feature>
<feature type="region of interest" description="Disordered" evidence="1">
    <location>
        <begin position="745"/>
        <end position="767"/>
    </location>
</feature>
<feature type="compositionally biased region" description="Acidic residues" evidence="1">
    <location>
        <begin position="138"/>
        <end position="147"/>
    </location>
</feature>
<feature type="compositionally biased region" description="Basic and acidic residues" evidence="1">
    <location>
        <begin position="61"/>
        <end position="70"/>
    </location>
</feature>
<dbReference type="EMBL" id="PJQD01000019">
    <property type="protein sequence ID" value="POY75138.1"/>
    <property type="molecule type" value="Genomic_DNA"/>
</dbReference>
<feature type="compositionally biased region" description="Polar residues" evidence="1">
    <location>
        <begin position="431"/>
        <end position="444"/>
    </location>
</feature>
<feature type="compositionally biased region" description="Acidic residues" evidence="1">
    <location>
        <begin position="99"/>
        <end position="109"/>
    </location>
</feature>
<feature type="compositionally biased region" description="Basic and acidic residues" evidence="1">
    <location>
        <begin position="110"/>
        <end position="129"/>
    </location>
</feature>
<organism evidence="3 4">
    <name type="scientific">Rhodotorula taiwanensis</name>
    <dbReference type="NCBI Taxonomy" id="741276"/>
    <lineage>
        <taxon>Eukaryota</taxon>
        <taxon>Fungi</taxon>
        <taxon>Dikarya</taxon>
        <taxon>Basidiomycota</taxon>
        <taxon>Pucciniomycotina</taxon>
        <taxon>Microbotryomycetes</taxon>
        <taxon>Sporidiobolales</taxon>
        <taxon>Sporidiobolaceae</taxon>
        <taxon>Rhodotorula</taxon>
    </lineage>
</organism>
<dbReference type="Pfam" id="PF13926">
    <property type="entry name" value="DUF4211"/>
    <property type="match status" value="1"/>
</dbReference>
<feature type="region of interest" description="Disordered" evidence="1">
    <location>
        <begin position="226"/>
        <end position="600"/>
    </location>
</feature>
<dbReference type="InterPro" id="IPR025451">
    <property type="entry name" value="DUF4211"/>
</dbReference>
<sequence>MGKRRKQATLQVAATGRVHLTGQPARERSLSPAEQARADRHHRAQRSLAKHHQPTWTELQEQDRIDDHGETVTSDSDDENPNGLVEQLQLVPQLTSSDDGGDDDAEEGDDGRADVQTKADSRRQTDGHKAVQTRTTDTDDEDEDDEGSLPTPKARRHVKTIVLSSSGEEADEEVEVQQPVASTSKAFLSKPAARLSGRRNATPPPLKRQRSTSVFEGVVIDSPVRRKTRTAAAARMKPKQIQAIIEERDTVQTSEEDLPAPRLNSSARKRQLVASSSSSEEGSPAAQKKGNTVTSSDEDLPVPASIATDNKRLKARREARLNNAALRGPRKNGKRRKIDTKRRLTALSQGTGDRRSADEDSGEEDFVVKDDDEIVYDTPSDEDDDDSEPVAPRMSAKKKGKQRAVSDDEDRGDAGRKRDGEAKKRLKGGKSRSQVQRELLASSSDDAEQTRKKKKRTKGNGRDRSTSQDAAGRKKRRKKKRRSSSSGSDSTPPGSDADVDDEPEDLEILDEETVLEEKFRSRVKDDKFAALKATRERKKTRQAIVIDSEDEDVRPTQKATGHSASQPRFLGDPDHRSSDEAESEESGSSSGSGSTSETNTADSDAAFIVEDDGNDAEVAKFRAGLQLKLQGMRHHYKTYILFLIYQIIDPDHDWRADDNELKEADQRVTAALKSTISSVGSSAWKPRFLKAINSRPELDVDDLPAEERGGPCEVCQQGASRHATALLTLRGPKYDRRSLKDLLPAEDSSAIEDSDSDDDNPSARKSRDKYYEYHSGISCTSRAEMYHQLRHWAYTTRNRVEDMLAPYRKPIMVPKLTPEMTKSERRKARQVAAERKNEEANRLSKLLDKQGVIDEFVDRLQRELDVIIKSIAK</sequence>
<reference evidence="3 4" key="1">
    <citation type="journal article" date="2018" name="Front. Microbiol.">
        <title>Prospects for Fungal Bioremediation of Acidic Radioactive Waste Sites: Characterization and Genome Sequence of Rhodotorula taiwanensis MD1149.</title>
        <authorList>
            <person name="Tkavc R."/>
            <person name="Matrosova V.Y."/>
            <person name="Grichenko O.E."/>
            <person name="Gostincar C."/>
            <person name="Volpe R.P."/>
            <person name="Klimenkova P."/>
            <person name="Gaidamakova E.K."/>
            <person name="Zhou C.E."/>
            <person name="Stewart B.J."/>
            <person name="Lyman M.G."/>
            <person name="Malfatti S.A."/>
            <person name="Rubinfeld B."/>
            <person name="Courtot M."/>
            <person name="Singh J."/>
            <person name="Dalgard C.L."/>
            <person name="Hamilton T."/>
            <person name="Frey K.G."/>
            <person name="Gunde-Cimerman N."/>
            <person name="Dugan L."/>
            <person name="Daly M.J."/>
        </authorList>
    </citation>
    <scope>NUCLEOTIDE SEQUENCE [LARGE SCALE GENOMIC DNA]</scope>
    <source>
        <strain evidence="3 4">MD1149</strain>
    </source>
</reference>
<feature type="compositionally biased region" description="Basic and acidic residues" evidence="1">
    <location>
        <begin position="412"/>
        <end position="423"/>
    </location>
</feature>
<evidence type="ECO:0000313" key="4">
    <source>
        <dbReference type="Proteomes" id="UP000237144"/>
    </source>
</evidence>
<feature type="domain" description="DUF4211" evidence="2">
    <location>
        <begin position="607"/>
        <end position="739"/>
    </location>
</feature>
<protein>
    <recommendedName>
        <fullName evidence="2">DUF4211 domain-containing protein</fullName>
    </recommendedName>
</protein>
<proteinExistence type="predicted"/>
<comment type="caution">
    <text evidence="3">The sequence shown here is derived from an EMBL/GenBank/DDBJ whole genome shotgun (WGS) entry which is preliminary data.</text>
</comment>
<feature type="compositionally biased region" description="Acidic residues" evidence="1">
    <location>
        <begin position="749"/>
        <end position="760"/>
    </location>
</feature>
<dbReference type="Proteomes" id="UP000237144">
    <property type="component" value="Unassembled WGS sequence"/>
</dbReference>
<feature type="compositionally biased region" description="Acidic residues" evidence="1">
    <location>
        <begin position="359"/>
        <end position="388"/>
    </location>
</feature>
<accession>A0A2S5BED6</accession>